<evidence type="ECO:0000256" key="1">
    <source>
        <dbReference type="ARBA" id="ARBA00004141"/>
    </source>
</evidence>
<reference evidence="12 13" key="1">
    <citation type="submission" date="2014-04" db="EMBL/GenBank/DDBJ databases">
        <authorList>
            <consortium name="DOE Joint Genome Institute"/>
            <person name="Kuo A."/>
            <person name="Gay G."/>
            <person name="Dore J."/>
            <person name="Kohler A."/>
            <person name="Nagy L.G."/>
            <person name="Floudas D."/>
            <person name="Copeland A."/>
            <person name="Barry K.W."/>
            <person name="Cichocki N."/>
            <person name="Veneault-Fourrey C."/>
            <person name="LaButti K."/>
            <person name="Lindquist E.A."/>
            <person name="Lipzen A."/>
            <person name="Lundell T."/>
            <person name="Morin E."/>
            <person name="Murat C."/>
            <person name="Sun H."/>
            <person name="Tunlid A."/>
            <person name="Henrissat B."/>
            <person name="Grigoriev I.V."/>
            <person name="Hibbett D.S."/>
            <person name="Martin F."/>
            <person name="Nordberg H.P."/>
            <person name="Cantor M.N."/>
            <person name="Hua S.X."/>
        </authorList>
    </citation>
    <scope>NUCLEOTIDE SEQUENCE [LARGE SCALE GENOMIC DNA]</scope>
    <source>
        <strain evidence="13">h7</strain>
    </source>
</reference>
<feature type="transmembrane region" description="Helical" evidence="8">
    <location>
        <begin position="645"/>
        <end position="664"/>
    </location>
</feature>
<evidence type="ECO:0000313" key="13">
    <source>
        <dbReference type="Proteomes" id="UP000053424"/>
    </source>
</evidence>
<evidence type="ECO:0000256" key="5">
    <source>
        <dbReference type="ARBA" id="ARBA00022989"/>
    </source>
</evidence>
<dbReference type="PANTHER" id="PTHR13533:SF1">
    <property type="entry name" value="N-ACETYLNEURAMINATE 9-O-ACETYLTRANSFERASE"/>
    <property type="match status" value="1"/>
</dbReference>
<feature type="transmembrane region" description="Helical" evidence="8">
    <location>
        <begin position="385"/>
        <end position="403"/>
    </location>
</feature>
<dbReference type="PANTHER" id="PTHR13533">
    <property type="entry name" value="N-ACETYLNEURAMINATE 9-O-ACETYLTRANSFERASE"/>
    <property type="match status" value="1"/>
</dbReference>
<keyword evidence="5 8" id="KW-1133">Transmembrane helix</keyword>
<feature type="transmembrane region" description="Helical" evidence="8">
    <location>
        <begin position="474"/>
        <end position="494"/>
    </location>
</feature>
<dbReference type="Pfam" id="PF24536">
    <property type="entry name" value="NXPE4_C"/>
    <property type="match status" value="1"/>
</dbReference>
<evidence type="ECO:0000256" key="9">
    <source>
        <dbReference type="SAM" id="SignalP"/>
    </source>
</evidence>
<organism evidence="12 13">
    <name type="scientific">Hebeloma cylindrosporum</name>
    <dbReference type="NCBI Taxonomy" id="76867"/>
    <lineage>
        <taxon>Eukaryota</taxon>
        <taxon>Fungi</taxon>
        <taxon>Dikarya</taxon>
        <taxon>Basidiomycota</taxon>
        <taxon>Agaricomycotina</taxon>
        <taxon>Agaricomycetes</taxon>
        <taxon>Agaricomycetidae</taxon>
        <taxon>Agaricales</taxon>
        <taxon>Agaricineae</taxon>
        <taxon>Hymenogastraceae</taxon>
        <taxon>Hebeloma</taxon>
    </lineage>
</organism>
<gene>
    <name evidence="12" type="ORF">M413DRAFT_440005</name>
</gene>
<feature type="transmembrane region" description="Helical" evidence="8">
    <location>
        <begin position="500"/>
        <end position="520"/>
    </location>
</feature>
<dbReference type="Proteomes" id="UP000053424">
    <property type="component" value="Unassembled WGS sequence"/>
</dbReference>
<dbReference type="OrthoDB" id="1932925at2759"/>
<evidence type="ECO:0000313" key="12">
    <source>
        <dbReference type="EMBL" id="KIM48284.1"/>
    </source>
</evidence>
<dbReference type="GO" id="GO:0016020">
    <property type="term" value="C:membrane"/>
    <property type="evidence" value="ECO:0007669"/>
    <property type="project" value="UniProtKB-SubCell"/>
</dbReference>
<feature type="transmembrane region" description="Helical" evidence="8">
    <location>
        <begin position="450"/>
        <end position="467"/>
    </location>
</feature>
<feature type="transmembrane region" description="Helical" evidence="8">
    <location>
        <begin position="532"/>
        <end position="553"/>
    </location>
</feature>
<dbReference type="GO" id="GO:0016740">
    <property type="term" value="F:transferase activity"/>
    <property type="evidence" value="ECO:0007669"/>
    <property type="project" value="UniProtKB-KW"/>
</dbReference>
<comment type="similarity">
    <text evidence="2">Belongs to the PC-esterase family. CASD1 subfamily.</text>
</comment>
<keyword evidence="7" id="KW-0325">Glycoprotein</keyword>
<evidence type="ECO:0000259" key="10">
    <source>
        <dbReference type="Pfam" id="PF07779"/>
    </source>
</evidence>
<evidence type="ECO:0000256" key="2">
    <source>
        <dbReference type="ARBA" id="ARBA00010666"/>
    </source>
</evidence>
<feature type="transmembrane region" description="Helical" evidence="8">
    <location>
        <begin position="573"/>
        <end position="595"/>
    </location>
</feature>
<dbReference type="Pfam" id="PF07779">
    <property type="entry name" value="Cas1_AcylT"/>
    <property type="match status" value="1"/>
</dbReference>
<keyword evidence="13" id="KW-1185">Reference proteome</keyword>
<reference evidence="13" key="2">
    <citation type="submission" date="2015-01" db="EMBL/GenBank/DDBJ databases">
        <title>Evolutionary Origins and Diversification of the Mycorrhizal Mutualists.</title>
        <authorList>
            <consortium name="DOE Joint Genome Institute"/>
            <consortium name="Mycorrhizal Genomics Consortium"/>
            <person name="Kohler A."/>
            <person name="Kuo A."/>
            <person name="Nagy L.G."/>
            <person name="Floudas D."/>
            <person name="Copeland A."/>
            <person name="Barry K.W."/>
            <person name="Cichocki N."/>
            <person name="Veneault-Fourrey C."/>
            <person name="LaButti K."/>
            <person name="Lindquist E.A."/>
            <person name="Lipzen A."/>
            <person name="Lundell T."/>
            <person name="Morin E."/>
            <person name="Murat C."/>
            <person name="Riley R."/>
            <person name="Ohm R."/>
            <person name="Sun H."/>
            <person name="Tunlid A."/>
            <person name="Henrissat B."/>
            <person name="Grigoriev I.V."/>
            <person name="Hibbett D.S."/>
            <person name="Martin F."/>
        </authorList>
    </citation>
    <scope>NUCLEOTIDE SEQUENCE [LARGE SCALE GENOMIC DNA]</scope>
    <source>
        <strain evidence="13">h7</strain>
    </source>
</reference>
<evidence type="ECO:0000256" key="7">
    <source>
        <dbReference type="ARBA" id="ARBA00023180"/>
    </source>
</evidence>
<dbReference type="InterPro" id="IPR057106">
    <property type="entry name" value="NXPE4_C"/>
</dbReference>
<comment type="subcellular location">
    <subcellularLocation>
        <location evidence="1">Membrane</location>
        <topology evidence="1">Multi-pass membrane protein</topology>
    </subcellularLocation>
</comment>
<feature type="domain" description="Cas1p 10 TM acyl transferase" evidence="10">
    <location>
        <begin position="361"/>
        <end position="742"/>
    </location>
</feature>
<dbReference type="PROSITE" id="PS51257">
    <property type="entry name" value="PROKAR_LIPOPROTEIN"/>
    <property type="match status" value="1"/>
</dbReference>
<keyword evidence="9" id="KW-0732">Signal</keyword>
<feature type="signal peptide" evidence="9">
    <location>
        <begin position="1"/>
        <end position="25"/>
    </location>
</feature>
<feature type="transmembrane region" description="Helical" evidence="8">
    <location>
        <begin position="350"/>
        <end position="370"/>
    </location>
</feature>
<dbReference type="EMBL" id="KN831769">
    <property type="protein sequence ID" value="KIM48284.1"/>
    <property type="molecule type" value="Genomic_DNA"/>
</dbReference>
<dbReference type="GO" id="GO:0005975">
    <property type="term" value="P:carbohydrate metabolic process"/>
    <property type="evidence" value="ECO:0007669"/>
    <property type="project" value="UniProtKB-ARBA"/>
</dbReference>
<evidence type="ECO:0000259" key="11">
    <source>
        <dbReference type="Pfam" id="PF24536"/>
    </source>
</evidence>
<keyword evidence="6 8" id="KW-0472">Membrane</keyword>
<dbReference type="AlphaFoldDB" id="A0A0C3CVW4"/>
<feature type="transmembrane region" description="Helical" evidence="8">
    <location>
        <begin position="616"/>
        <end position="633"/>
    </location>
</feature>
<feature type="transmembrane region" description="Helical" evidence="8">
    <location>
        <begin position="424"/>
        <end position="444"/>
    </location>
</feature>
<feature type="transmembrane region" description="Helical" evidence="8">
    <location>
        <begin position="325"/>
        <end position="343"/>
    </location>
</feature>
<sequence>MKFSVNPAWPHFLGIFSLMLACLLGSSRMLLNHWSDPMHCHALLNRGSWLDSKHSNWQPDGCMLYSYGEKEASACLRGKEIIFIGDSVTRQLFFQLSHTLDSKLPSFLLDDAKKHSDHTFSTTYGTNLSFTWDPFLNSSYTKWLLTEARTNVVVRGNSSPAPAMLVLGSGLWYLRHANSSGGVNAWEKTMETILNTLSTHPKPADKVVLLPVGQIYPSKLSAARALTMHPRDIDAMNVDLYYRINPPSESLPIFRSSSTKKSEVSLPLVFNNMLDESLTEDGVHFSESLIKVQVNLLLNLRCNDVLSKSPPYNKSCCNRYPVPSLPHFVFLTMALLVGPFLSYNTFKSGFGNGSLSPLIISGALALIYVADRSDFWLKEQKQFNAWSFGALCASLLVVGLSTVKCGENDMGFLNRNQTDEWKGWMQIIILVYHYFGGSKVSGIYNPVRVLVASYLFMTGYGHTTFYLRKADFGFLRIAQVLIRLNFFTICLAFVMNTEYISYYFTPLVSMWYLVVYLTMVVGARFNDKTPLLLIKIMLSAGVMTWFLNESWLLEMLFDTIHRLFAIRWSPQEWAFRVNLDLWIVYVGMLTSVFVVKTREYRLTDNPRWPWIMKTSIGAAALILVWFFAFELYQESKFAYNSWHPYISFLPVLAFVVLRNASVILRSGFSRAFAFVGKCSLEAFIIQYHFWLAGDNKGVLLVVPGTRWRPLNIVVTGMTFLYLCDRVAYATGEITNAICATGTQEFSLPTTATSSTIAQAALSEAQGIEMPIPVVSHRVDDSARHETGNLLPIETATSTGWVDASEERTLETSSAGPLQRRVAGRSSFVSLNAKIFRFLALLWLFNVLWPDISDVATTDSPFNT</sequence>
<evidence type="ECO:0000256" key="4">
    <source>
        <dbReference type="ARBA" id="ARBA00022692"/>
    </source>
</evidence>
<keyword evidence="3" id="KW-0808">Transferase</keyword>
<evidence type="ECO:0000256" key="3">
    <source>
        <dbReference type="ARBA" id="ARBA00022679"/>
    </source>
</evidence>
<protein>
    <submittedName>
        <fullName evidence="12">Uncharacterized protein</fullName>
    </submittedName>
</protein>
<keyword evidence="4 8" id="KW-0812">Transmembrane</keyword>
<name>A0A0C3CVW4_HEBCY</name>
<dbReference type="GO" id="GO:0005794">
    <property type="term" value="C:Golgi apparatus"/>
    <property type="evidence" value="ECO:0007669"/>
    <property type="project" value="UniProtKB-ARBA"/>
</dbReference>
<evidence type="ECO:0000256" key="8">
    <source>
        <dbReference type="SAM" id="Phobius"/>
    </source>
</evidence>
<dbReference type="InterPro" id="IPR012419">
    <property type="entry name" value="Cas1_AcylTrans_dom"/>
</dbReference>
<evidence type="ECO:0000256" key="6">
    <source>
        <dbReference type="ARBA" id="ARBA00023136"/>
    </source>
</evidence>
<dbReference type="HOGENOM" id="CLU_008003_0_1_1"/>
<proteinExistence type="inferred from homology"/>
<accession>A0A0C3CVW4</accession>
<feature type="chain" id="PRO_5002162872" evidence="9">
    <location>
        <begin position="26"/>
        <end position="863"/>
    </location>
</feature>
<feature type="domain" description="NXPE C-terminal" evidence="11">
    <location>
        <begin position="57"/>
        <end position="143"/>
    </location>
</feature>